<feature type="transmembrane region" description="Helical" evidence="1">
    <location>
        <begin position="6"/>
        <end position="27"/>
    </location>
</feature>
<keyword evidence="1" id="KW-0812">Transmembrane</keyword>
<dbReference type="Proteomes" id="UP000737113">
    <property type="component" value="Unassembled WGS sequence"/>
</dbReference>
<dbReference type="Pfam" id="PF10881">
    <property type="entry name" value="DUF2726"/>
    <property type="match status" value="1"/>
</dbReference>
<keyword evidence="4" id="KW-1185">Reference proteome</keyword>
<evidence type="ECO:0000256" key="1">
    <source>
        <dbReference type="SAM" id="Phobius"/>
    </source>
</evidence>
<comment type="caution">
    <text evidence="3">The sequence shown here is derived from an EMBL/GenBank/DDBJ whole genome shotgun (WGS) entry which is preliminary data.</text>
</comment>
<organism evidence="3 4">
    <name type="scientific">Shewanella salipaludis</name>
    <dbReference type="NCBI Taxonomy" id="2723052"/>
    <lineage>
        <taxon>Bacteria</taxon>
        <taxon>Pseudomonadati</taxon>
        <taxon>Pseudomonadota</taxon>
        <taxon>Gammaproteobacteria</taxon>
        <taxon>Alteromonadales</taxon>
        <taxon>Shewanellaceae</taxon>
        <taxon>Shewanella</taxon>
    </lineage>
</organism>
<feature type="domain" description="DUF2726" evidence="2">
    <location>
        <begin position="44"/>
        <end position="167"/>
    </location>
</feature>
<accession>A0A972FZY7</accession>
<keyword evidence="1" id="KW-1133">Transmembrane helix</keyword>
<evidence type="ECO:0000259" key="2">
    <source>
        <dbReference type="Pfam" id="PF10881"/>
    </source>
</evidence>
<dbReference type="RefSeq" id="WP_169563626.1">
    <property type="nucleotide sequence ID" value="NZ_JAAXYH010000003.1"/>
</dbReference>
<sequence>MNTNQLVMIAAAFLFIILAPLLMRLLLRLLGSSTESGYRYRKHKTLFSAAERSFLGVLDRAIGEHYRVLGKVRIADVITPEKGMSRKHWQIAFNKISAKHFDYLLCDKHTLEAIAAIELDDNSHKHTKTQSRDQLIAQACQSAGLPLIRFDAKRSYQLDTVRSTIHAALPSGLQPAFANETQAAQAAPIAQETSPQTLTVDKT</sequence>
<evidence type="ECO:0000313" key="3">
    <source>
        <dbReference type="EMBL" id="NMH64966.1"/>
    </source>
</evidence>
<reference evidence="3" key="1">
    <citation type="submission" date="2020-04" db="EMBL/GenBank/DDBJ databases">
        <title>Description of Shewanella salipaludis sp. nov., isolated from a salt marsh.</title>
        <authorList>
            <person name="Park S."/>
            <person name="Yoon J.-H."/>
        </authorList>
    </citation>
    <scope>NUCLEOTIDE SEQUENCE</scope>
    <source>
        <strain evidence="3">SHSM-M6</strain>
    </source>
</reference>
<keyword evidence="1" id="KW-0472">Membrane</keyword>
<gene>
    <name evidence="3" type="ORF">HC757_07240</name>
</gene>
<name>A0A972FZY7_9GAMM</name>
<evidence type="ECO:0000313" key="4">
    <source>
        <dbReference type="Proteomes" id="UP000737113"/>
    </source>
</evidence>
<dbReference type="AlphaFoldDB" id="A0A972FZY7"/>
<dbReference type="EMBL" id="JAAXYH010000003">
    <property type="protein sequence ID" value="NMH64966.1"/>
    <property type="molecule type" value="Genomic_DNA"/>
</dbReference>
<dbReference type="InterPro" id="IPR024402">
    <property type="entry name" value="DUF2726"/>
</dbReference>
<protein>
    <submittedName>
        <fullName evidence="3">DUF2726 domain-containing protein</fullName>
    </submittedName>
</protein>
<proteinExistence type="predicted"/>